<feature type="compositionally biased region" description="Polar residues" evidence="5">
    <location>
        <begin position="699"/>
        <end position="711"/>
    </location>
</feature>
<feature type="compositionally biased region" description="Polar residues" evidence="5">
    <location>
        <begin position="508"/>
        <end position="542"/>
    </location>
</feature>
<feature type="region of interest" description="Disordered" evidence="5">
    <location>
        <begin position="1330"/>
        <end position="1349"/>
    </location>
</feature>
<dbReference type="Proteomes" id="UP000693970">
    <property type="component" value="Unassembled WGS sequence"/>
</dbReference>
<keyword evidence="2" id="KW-1003">Cell membrane</keyword>
<dbReference type="InterPro" id="IPR052595">
    <property type="entry name" value="LRRC69/RLP"/>
</dbReference>
<proteinExistence type="predicted"/>
<feature type="compositionally biased region" description="Low complexity" evidence="5">
    <location>
        <begin position="135"/>
        <end position="151"/>
    </location>
</feature>
<feature type="compositionally biased region" description="Basic and acidic residues" evidence="5">
    <location>
        <begin position="902"/>
        <end position="911"/>
    </location>
</feature>
<feature type="region of interest" description="Disordered" evidence="5">
    <location>
        <begin position="1124"/>
        <end position="1150"/>
    </location>
</feature>
<evidence type="ECO:0000256" key="2">
    <source>
        <dbReference type="ARBA" id="ARBA00022475"/>
    </source>
</evidence>
<evidence type="ECO:0000256" key="3">
    <source>
        <dbReference type="ARBA" id="ARBA00022614"/>
    </source>
</evidence>
<feature type="compositionally biased region" description="Polar residues" evidence="5">
    <location>
        <begin position="758"/>
        <end position="780"/>
    </location>
</feature>
<dbReference type="GO" id="GO:0005886">
    <property type="term" value="C:plasma membrane"/>
    <property type="evidence" value="ECO:0007669"/>
    <property type="project" value="UniProtKB-SubCell"/>
</dbReference>
<feature type="compositionally biased region" description="Low complexity" evidence="5">
    <location>
        <begin position="1124"/>
        <end position="1146"/>
    </location>
</feature>
<feature type="compositionally biased region" description="Acidic residues" evidence="5">
    <location>
        <begin position="311"/>
        <end position="323"/>
    </location>
</feature>
<feature type="compositionally biased region" description="Polar residues" evidence="5">
    <location>
        <begin position="964"/>
        <end position="977"/>
    </location>
</feature>
<dbReference type="FunFam" id="3.80.10.10:FF:000383">
    <property type="entry name" value="Leucine-rich repeat receptor protein kinase EMS1"/>
    <property type="match status" value="1"/>
</dbReference>
<reference evidence="6" key="2">
    <citation type="submission" date="2021-04" db="EMBL/GenBank/DDBJ databases">
        <authorList>
            <person name="Podell S."/>
        </authorList>
    </citation>
    <scope>NUCLEOTIDE SEQUENCE</scope>
    <source>
        <strain evidence="6">Hildebrandi</strain>
    </source>
</reference>
<evidence type="ECO:0000256" key="5">
    <source>
        <dbReference type="SAM" id="MobiDB-lite"/>
    </source>
</evidence>
<sequence length="1787" mass="192101">MSQQDQLRKHLQQQPSPGRLPRPSDVLQHGFGSPEGMELTDFPTSNDATTTQSSPQQTLQGAPTTSTESSSPSPPGLSAAGRRDETPPSAAATPVSPTAEVTTTSQASSPSGTEDTPSKPRKRRLFFTPSPRKTSGSASPGASSSPAALAAVSTGYTTPQHSEPRSQYTPPISAPSASSDTQISASGGPSRPSLGRVTTGRRNRPPLSTPLSGLSTTPRSSRQQTDRRTFNPLNRISDIFSPQSPSFSRTSPGLTPVGQESSSDDVSSASSDSSASSVKEPFTEQVERLNQLLATPAQQLGELGRTTGIVGEEDDDLDSEMSDLESSRQMLAQELSRVDFSFLGDLGPSSPGSPAFGAVYPSSPEGMGAAATPSKDDSGEVDTSGEDWIPLLPSEGSYEPNFSPAMRQQSSPKVTPPAAAKSSKVTSKKKSSPKTSGSDVGIPKSGGKGMFGRFYTSINTPPREKQEDRRKPPPSSTLLDPSTMTHDIAIAKEEGSKAVASTFPPKPIQSSSVEAQQSPDRLPASSTNSLKTPDRLTTSSPAYSPFNPFGLETPSPRTESAVGEQRVDHNITPPSSVEQVSSIGTGGISEISHKTQPSVGGSGNIFQSIASFGARLAEGSGGSQNEPAPELLGTRVGEMGDNSSRILEELASILSPPRQRMDVESQQRPPAVTPGDQTPYFGRRLDETFDSVESDGTDRLTSLLGTESMDTPSDDHMSTPQQQGLPSMLDTRNSAQPSHRRLDDEIDTPVPRAFGQETFVTPPQGRSQLPSLVDETSTAKKQGAEAPGVGELKDNSPSTWGELVTFSVSKNSGETSPTPTLLIHEAPTVESTIEESVMPLVSHAHIQQTPDGGERVTLASGQEVAEEGETNQGQGEEKELKPGTTLFPSQTMGSPMATPRHPSNEIEDRSPRTHSPIHLESIARPNDRLGRPPRPPVLGSFPSFKRQSRDEVQSDIKHKKKQHSSTTEGSTPIPSNTQKEEVTEEETPFKGTVPRILTEDSDDEMIFDLETPNNDREEEEYGLSSPPEADPEEEALAESKSPMSCETDGTRGTIPVKSYSVETVEKAKEAERKQGQEVSVWCRICVPFGIIIAVIGIALLIGYLIDVAPSFPLEPSSAPTMVLSLSPRPTSTPSSAPSPSSGVTTSEAPTTSGTVSFITPYRIFIQNGLVSPVSESEYIPSLTTAMDFLTYDILANIGNSGNVQNLRKRKLIGVLLPTEVVEIINVTCPVVTGRDLCQRVLAQIALVDGEDNLNRFQATTELAIEIGRLQFHLDAIDPFCPAEVVDSTWELPAPSPFAQPTFPPLLVPSQSPFTNLSPSLVPSFSPIAATDSTSSSPSNTRETDTPSSAPTTFNLFAFLKENSFDDGIALTVPWSPQGRAYAWLVQDTRETSYPTQQILQRYVMATLYYATFGDNWLANDSWLSSESECTWFNKSRSSPVCNSKNELISLQLDLNNLGGSLPAELGLLSNSLERITLRGGPSNFLSGTLPPELGYLTRLKVFFARGNNLSDTIPQEIGYWRELEQLDLSRNRFAGPLPTEIGNFRNLEFFAVSGNNLSGVLPSQMGLMTACTQLFFEENTFLSSVPTEFGNLSLLKELKGGSNVLLSLPSELGRLTNANIISFTGSSIPGRIPSELGLLQGLRFLELRNNVFDGNIPSELGLLIQLRDQFDLSYNRLSGPIPSDLGRLVELRGLSLQHNLLTGQFPSEISQLSKLTLLQLEGNQLTGSIPDPVCNTFNSTYPHFSSDCAEFDDNCPCCTACCTNGENCKCRYLNTPREFLCYQQRGN</sequence>
<feature type="compositionally biased region" description="Low complexity" evidence="5">
    <location>
        <begin position="87"/>
        <end position="104"/>
    </location>
</feature>
<feature type="compositionally biased region" description="Polar residues" evidence="5">
    <location>
        <begin position="209"/>
        <end position="223"/>
    </location>
</feature>
<dbReference type="OrthoDB" id="46005at2759"/>
<feature type="region of interest" description="Disordered" evidence="5">
    <location>
        <begin position="617"/>
        <end position="638"/>
    </location>
</feature>
<feature type="compositionally biased region" description="Polar residues" evidence="5">
    <location>
        <begin position="105"/>
        <end position="115"/>
    </location>
</feature>
<feature type="compositionally biased region" description="Polar residues" evidence="5">
    <location>
        <begin position="154"/>
        <end position="187"/>
    </location>
</feature>
<evidence type="ECO:0000256" key="4">
    <source>
        <dbReference type="ARBA" id="ARBA00022737"/>
    </source>
</evidence>
<feature type="region of interest" description="Disordered" evidence="5">
    <location>
        <begin position="654"/>
        <end position="798"/>
    </location>
</feature>
<keyword evidence="4" id="KW-0677">Repeat</keyword>
<feature type="compositionally biased region" description="Low complexity" evidence="5">
    <location>
        <begin position="264"/>
        <end position="278"/>
    </location>
</feature>
<dbReference type="PANTHER" id="PTHR48057">
    <property type="entry name" value="LEUCINE-RICH REPEAT SERINE/THREONINE-PROTEIN KINASE 1"/>
    <property type="match status" value="1"/>
</dbReference>
<keyword evidence="3" id="KW-0433">Leucine-rich repeat</keyword>
<comment type="caution">
    <text evidence="6">The sequence shown here is derived from an EMBL/GenBank/DDBJ whole genome shotgun (WGS) entry which is preliminary data.</text>
</comment>
<organism evidence="6 7">
    <name type="scientific">Nitzschia inconspicua</name>
    <dbReference type="NCBI Taxonomy" id="303405"/>
    <lineage>
        <taxon>Eukaryota</taxon>
        <taxon>Sar</taxon>
        <taxon>Stramenopiles</taxon>
        <taxon>Ochrophyta</taxon>
        <taxon>Bacillariophyta</taxon>
        <taxon>Bacillariophyceae</taxon>
        <taxon>Bacillariophycidae</taxon>
        <taxon>Bacillariales</taxon>
        <taxon>Bacillariaceae</taxon>
        <taxon>Nitzschia</taxon>
    </lineage>
</organism>
<accession>A0A9K3L1T0</accession>
<name>A0A9K3L1T0_9STRA</name>
<evidence type="ECO:0000313" key="7">
    <source>
        <dbReference type="Proteomes" id="UP000693970"/>
    </source>
</evidence>
<feature type="region of interest" description="Disordered" evidence="5">
    <location>
        <begin position="295"/>
        <end position="326"/>
    </location>
</feature>
<evidence type="ECO:0000256" key="1">
    <source>
        <dbReference type="ARBA" id="ARBA00004236"/>
    </source>
</evidence>
<feature type="compositionally biased region" description="Polar residues" evidence="5">
    <location>
        <begin position="240"/>
        <end position="253"/>
    </location>
</feature>
<comment type="subcellular location">
    <subcellularLocation>
        <location evidence="1">Cell membrane</location>
    </subcellularLocation>
</comment>
<feature type="compositionally biased region" description="Polar residues" evidence="5">
    <location>
        <begin position="718"/>
        <end position="737"/>
    </location>
</feature>
<feature type="region of interest" description="Disordered" evidence="5">
    <location>
        <begin position="1"/>
        <end position="283"/>
    </location>
</feature>
<dbReference type="EMBL" id="JAGRRH010000016">
    <property type="protein sequence ID" value="KAG7354034.1"/>
    <property type="molecule type" value="Genomic_DNA"/>
</dbReference>
<reference evidence="6" key="1">
    <citation type="journal article" date="2021" name="Sci. Rep.">
        <title>Diploid genomic architecture of Nitzschia inconspicua, an elite biomass production diatom.</title>
        <authorList>
            <person name="Oliver A."/>
            <person name="Podell S."/>
            <person name="Pinowska A."/>
            <person name="Traller J.C."/>
            <person name="Smith S.R."/>
            <person name="McClure R."/>
            <person name="Beliaev A."/>
            <person name="Bohutskyi P."/>
            <person name="Hill E.A."/>
            <person name="Rabines A."/>
            <person name="Zheng H."/>
            <person name="Allen L.Z."/>
            <person name="Kuo A."/>
            <person name="Grigoriev I.V."/>
            <person name="Allen A.E."/>
            <person name="Hazlebeck D."/>
            <person name="Allen E.E."/>
        </authorList>
    </citation>
    <scope>NUCLEOTIDE SEQUENCE</scope>
    <source>
        <strain evidence="6">Hildebrandi</strain>
    </source>
</reference>
<feature type="region of interest" description="Disordered" evidence="5">
    <location>
        <begin position="344"/>
        <end position="602"/>
    </location>
</feature>
<protein>
    <submittedName>
        <fullName evidence="6">Two component regulator</fullName>
    </submittedName>
</protein>
<evidence type="ECO:0000313" key="6">
    <source>
        <dbReference type="EMBL" id="KAG7354034.1"/>
    </source>
</evidence>
<keyword evidence="7" id="KW-1185">Reference proteome</keyword>
<feature type="compositionally biased region" description="Basic and acidic residues" evidence="5">
    <location>
        <begin position="462"/>
        <end position="471"/>
    </location>
</feature>
<dbReference type="Pfam" id="PF00560">
    <property type="entry name" value="LRR_1"/>
    <property type="match status" value="2"/>
</dbReference>
<dbReference type="InterPro" id="IPR001611">
    <property type="entry name" value="Leu-rich_rpt"/>
</dbReference>
<feature type="region of interest" description="Disordered" evidence="5">
    <location>
        <begin position="862"/>
        <end position="1053"/>
    </location>
</feature>
<gene>
    <name evidence="6" type="ORF">IV203_003390</name>
</gene>
<dbReference type="PANTHER" id="PTHR48057:SF7">
    <property type="entry name" value="LEUCINE-RICH REPEAT SERINE_THREONINE-PROTEIN KINASE 1"/>
    <property type="match status" value="1"/>
</dbReference>
<feature type="compositionally biased region" description="Low complexity" evidence="5">
    <location>
        <begin position="416"/>
        <end position="425"/>
    </location>
</feature>
<dbReference type="FunFam" id="3.80.10.10:FF:000041">
    <property type="entry name" value="LRR receptor-like serine/threonine-protein kinase ERECTA"/>
    <property type="match status" value="1"/>
</dbReference>
<feature type="compositionally biased region" description="Basic and acidic residues" evidence="5">
    <location>
        <begin position="947"/>
        <end position="956"/>
    </location>
</feature>
<keyword evidence="2" id="KW-0472">Membrane</keyword>
<feature type="compositionally biased region" description="Low complexity" evidence="5">
    <location>
        <begin position="49"/>
        <end position="80"/>
    </location>
</feature>